<sequence>MSHMVKTFGALAIAGAMGAALLSGSAAASAATLPGCGGPSPVNVDDGWGVMRGSFNLKTAPYAACGNVTKLHAGQVLYFHCWTRNKYGKYWVYVRVKGTGTHGWMSKDNLRSIRNTQRQDCSVEEHRDFI</sequence>
<dbReference type="OrthoDB" id="9815928at2"/>
<feature type="signal peptide" evidence="1">
    <location>
        <begin position="1"/>
        <end position="30"/>
    </location>
</feature>
<feature type="chain" id="PRO_5024281142" description="SH3 domain-containing protein" evidence="1">
    <location>
        <begin position="31"/>
        <end position="130"/>
    </location>
</feature>
<proteinExistence type="predicted"/>
<evidence type="ECO:0000256" key="1">
    <source>
        <dbReference type="SAM" id="SignalP"/>
    </source>
</evidence>
<keyword evidence="1" id="KW-0732">Signal</keyword>
<reference evidence="2 3" key="1">
    <citation type="submission" date="2019-05" db="EMBL/GenBank/DDBJ databases">
        <title>Draft genome sequence of Nonomuraea turkmeniaca DSM 43926.</title>
        <authorList>
            <person name="Saricaoglu S."/>
            <person name="Isik K."/>
        </authorList>
    </citation>
    <scope>NUCLEOTIDE SEQUENCE [LARGE SCALE GENOMIC DNA]</scope>
    <source>
        <strain evidence="2 3">DSM 43926</strain>
    </source>
</reference>
<dbReference type="RefSeq" id="WP_138667561.1">
    <property type="nucleotide sequence ID" value="NZ_VCKY01000060.1"/>
</dbReference>
<protein>
    <recommendedName>
        <fullName evidence="4">SH3 domain-containing protein</fullName>
    </recommendedName>
</protein>
<organism evidence="2 3">
    <name type="scientific">Nonomuraea turkmeniaca</name>
    <dbReference type="NCBI Taxonomy" id="103838"/>
    <lineage>
        <taxon>Bacteria</taxon>
        <taxon>Bacillati</taxon>
        <taxon>Actinomycetota</taxon>
        <taxon>Actinomycetes</taxon>
        <taxon>Streptosporangiales</taxon>
        <taxon>Streptosporangiaceae</taxon>
        <taxon>Nonomuraea</taxon>
    </lineage>
</organism>
<keyword evidence="3" id="KW-1185">Reference proteome</keyword>
<evidence type="ECO:0000313" key="2">
    <source>
        <dbReference type="EMBL" id="TMR20011.1"/>
    </source>
</evidence>
<evidence type="ECO:0008006" key="4">
    <source>
        <dbReference type="Google" id="ProtNLM"/>
    </source>
</evidence>
<accession>A0A5S4FIP0</accession>
<dbReference type="AlphaFoldDB" id="A0A5S4FIP0"/>
<dbReference type="Proteomes" id="UP000309128">
    <property type="component" value="Unassembled WGS sequence"/>
</dbReference>
<comment type="caution">
    <text evidence="2">The sequence shown here is derived from an EMBL/GenBank/DDBJ whole genome shotgun (WGS) entry which is preliminary data.</text>
</comment>
<evidence type="ECO:0000313" key="3">
    <source>
        <dbReference type="Proteomes" id="UP000309128"/>
    </source>
</evidence>
<dbReference type="EMBL" id="VCKY01000060">
    <property type="protein sequence ID" value="TMR20011.1"/>
    <property type="molecule type" value="Genomic_DNA"/>
</dbReference>
<gene>
    <name evidence="2" type="ORF">ETD86_19385</name>
</gene>
<name>A0A5S4FIP0_9ACTN</name>